<protein>
    <submittedName>
        <fullName evidence="1">Uncharacterized protein</fullName>
    </submittedName>
</protein>
<dbReference type="AlphaFoldDB" id="A0AA48HNJ3"/>
<dbReference type="Proteomes" id="UP001330184">
    <property type="component" value="Chromosome"/>
</dbReference>
<gene>
    <name evidence="1" type="ORF">MACH07_16510</name>
</gene>
<accession>A0AA48HNJ3</accession>
<evidence type="ECO:0000313" key="1">
    <source>
        <dbReference type="EMBL" id="BDW92819.1"/>
    </source>
</evidence>
<sequence>MYLLVSCDFNKKEIDKETIAKAYIHGLNTSNYDQVVGLFLDSVRFNEMDYRRTFSKQGYRDLFQWDSVFRPKYAILEIKDKDNELHLKVSKKCDRILFLQNKPFVTHEVMKIEEGKIQSIDVVEYLDFNDDLWVRNREQLVNWVSEHHPELDGFIYDQTKLGAQNFTKAMELYGNRNNVAAEQENSSK</sequence>
<evidence type="ECO:0000313" key="2">
    <source>
        <dbReference type="Proteomes" id="UP001330184"/>
    </source>
</evidence>
<organism evidence="1 2">
    <name type="scientific">Flagellimonas marinaquae</name>
    <dbReference type="NCBI Taxonomy" id="254955"/>
    <lineage>
        <taxon>Bacteria</taxon>
        <taxon>Pseudomonadati</taxon>
        <taxon>Bacteroidota</taxon>
        <taxon>Flavobacteriia</taxon>
        <taxon>Flavobacteriales</taxon>
        <taxon>Flavobacteriaceae</taxon>
        <taxon>Flagellimonas</taxon>
    </lineage>
</organism>
<name>A0AA48HNJ3_9FLAO</name>
<dbReference type="Gene3D" id="3.10.450.50">
    <property type="match status" value="1"/>
</dbReference>
<reference evidence="1 2" key="1">
    <citation type="submission" date="2023-01" db="EMBL/GenBank/DDBJ databases">
        <title>Complete genome sequence of Muricauda aquimarina strain IFOP_LL357.</title>
        <authorList>
            <person name="Gajardo G."/>
            <person name="Ueki S."/>
            <person name="Maruyama F."/>
        </authorList>
    </citation>
    <scope>NUCLEOTIDE SEQUENCE [LARGE SCALE GENOMIC DNA]</scope>
    <source>
        <strain evidence="1 2">IFOP_LL357</strain>
    </source>
</reference>
<dbReference type="EMBL" id="AP027268">
    <property type="protein sequence ID" value="BDW92819.1"/>
    <property type="molecule type" value="Genomic_DNA"/>
</dbReference>
<keyword evidence="2" id="KW-1185">Reference proteome</keyword>
<proteinExistence type="predicted"/>